<gene>
    <name evidence="1" type="ORF">C942_00526</name>
</gene>
<keyword evidence="2" id="KW-1185">Reference proteome</keyword>
<dbReference type="InterPro" id="IPR015987">
    <property type="entry name" value="UCP022704"/>
</dbReference>
<dbReference type="Gene3D" id="2.60.120.200">
    <property type="match status" value="1"/>
</dbReference>
<dbReference type="Pfam" id="PF07081">
    <property type="entry name" value="DUF1349"/>
    <property type="match status" value="1"/>
</dbReference>
<dbReference type="PANTHER" id="PTHR35332:SF2">
    <property type="entry name" value="REGULATION OF ENOLASE PROTEIN 1"/>
    <property type="match status" value="1"/>
</dbReference>
<evidence type="ECO:0000313" key="1">
    <source>
        <dbReference type="EMBL" id="ELR65900.1"/>
    </source>
</evidence>
<evidence type="ECO:0000313" key="2">
    <source>
        <dbReference type="Proteomes" id="UP000011134"/>
    </source>
</evidence>
<dbReference type="EMBL" id="AMZO01000015">
    <property type="protein sequence ID" value="ELR65900.1"/>
    <property type="molecule type" value="Genomic_DNA"/>
</dbReference>
<organism evidence="1 2">
    <name type="scientific">Photobacterium marinum</name>
    <dbReference type="NCBI Taxonomy" id="1056511"/>
    <lineage>
        <taxon>Bacteria</taxon>
        <taxon>Pseudomonadati</taxon>
        <taxon>Pseudomonadota</taxon>
        <taxon>Gammaproteobacteria</taxon>
        <taxon>Vibrionales</taxon>
        <taxon>Vibrionaceae</taxon>
        <taxon>Photobacterium</taxon>
    </lineage>
</organism>
<accession>L8JAK1</accession>
<dbReference type="PATRIC" id="fig|1056511.3.peg.2015"/>
<dbReference type="AlphaFoldDB" id="L8JAK1"/>
<dbReference type="SUPFAM" id="SSF49899">
    <property type="entry name" value="Concanavalin A-like lectins/glucanases"/>
    <property type="match status" value="1"/>
</dbReference>
<dbReference type="InterPro" id="IPR013320">
    <property type="entry name" value="ConA-like_dom_sf"/>
</dbReference>
<comment type="caution">
    <text evidence="1">The sequence shown here is derived from an EMBL/GenBank/DDBJ whole genome shotgun (WGS) entry which is preliminary data.</text>
</comment>
<evidence type="ECO:0008006" key="3">
    <source>
        <dbReference type="Google" id="ProtNLM"/>
    </source>
</evidence>
<proteinExistence type="predicted"/>
<dbReference type="InterPro" id="IPR009784">
    <property type="entry name" value="DUF1349"/>
</dbReference>
<dbReference type="PANTHER" id="PTHR35332">
    <property type="entry name" value="REGULATION OF ENOLASE PROTEIN 1"/>
    <property type="match status" value="1"/>
</dbReference>
<name>L8JAK1_9GAMM</name>
<dbReference type="Proteomes" id="UP000011134">
    <property type="component" value="Unassembled WGS sequence"/>
</dbReference>
<dbReference type="PIRSF" id="PIRSF022704">
    <property type="entry name" value="UCP022704"/>
    <property type="match status" value="1"/>
</dbReference>
<sequence>MIVMTDYNTDFWRETHYGFNRHSGHIFGCEVEGDFTFELCIEGDFCELYDQAGLMIEQGEHIWCKAGIEFADQQSLMSSVLTNGQSDWATGPFHGDPKKFWMRATVKNNVLRLQYSQDGVTWPLIRLCTIPAATKRFVGAMCCTPERESLKVIFSDFRLSKPLEKDLHDLS</sequence>
<protein>
    <recommendedName>
        <fullName evidence="3">Regulation of enolase protein 1</fullName>
    </recommendedName>
</protein>
<reference evidence="1 2" key="1">
    <citation type="submission" date="2012-12" db="EMBL/GenBank/DDBJ databases">
        <title>Genome Assembly of Photobacterium sp. AK15.</title>
        <authorList>
            <person name="Khatri I."/>
            <person name="Vaidya B."/>
            <person name="Srinivas T.N.R."/>
            <person name="Subramanian S."/>
            <person name="Pinnaka A."/>
        </authorList>
    </citation>
    <scope>NUCLEOTIDE SEQUENCE [LARGE SCALE GENOMIC DNA]</scope>
    <source>
        <strain evidence="1 2">AK15</strain>
    </source>
</reference>